<reference evidence="2 3" key="1">
    <citation type="submission" date="2023-01" db="EMBL/GenBank/DDBJ databases">
        <title>Exploring GABA producing Bacteroides strains toward improving mental health.</title>
        <authorList>
            <person name="Yousuf B."/>
            <person name="Bouhlel N.E."/>
            <person name="Mottawea W."/>
            <person name="Hammami R."/>
        </authorList>
    </citation>
    <scope>NUCLEOTIDE SEQUENCE [LARGE SCALE GENOMIC DNA]</scope>
    <source>
        <strain evidence="2 3">UO.H1054</strain>
    </source>
</reference>
<keyword evidence="3" id="KW-1185">Reference proteome</keyword>
<accession>A0ABT5HBY4</accession>
<dbReference type="Gene3D" id="3.20.20.80">
    <property type="entry name" value="Glycosidases"/>
    <property type="match status" value="1"/>
</dbReference>
<protein>
    <submittedName>
        <fullName evidence="2">DUF1735 domain-containing protein</fullName>
    </submittedName>
</protein>
<sequence length="586" mass="66763">MKYSIIFSLYILTGLFLLTGCQEETLVAEVPQGQDGITVLTPKFVSVKDASSMIHRWTGEDLTFELLQGKNADENIKAAFDTDESTLETMTAKFATLKGVNVYKLLEDSYYDLPASIQLKKGQRSVNFQVKLKDVPDGTFVLPLVLKDGATEIGVQYVEIVKNAQVTGFDMNWLDRVPSVAEPRFVASVEAAENDLRNLGNYMLYPEGLSRPELKRPLFDMTVIFSANMNYDEGTAGPVLFYNEDVKKILDNRDVFVKPLQDKGIKVLLSVLPNHQGIGFSNMDITGDRAMIKNFAKEIYNAIQKYGLDGVMLDDEYANYPGGPEAEQPGRPMIQMGSFHFLVKELRDLMPVVEGQAWKDRHNLLTLYNIGPCSNSGAGERKWALFSNRFEDIKEGENGWTEDRMTKDQIALQSWVKNPDNQSVLDEIGQIKIGEIFDFIWNANYSRGDNYFYYIRGNSSVKTWIAGMDEAVAAEKFGVASFEMSLQFSEYGYLEHKPEYWLKQEWPNPSRLEALETTLKKQLDSEQKTMLVFNMQYVPENWKGRKLTNPYPTDFPYFMKKLGNKKQPVVQFEGTNYDTLISSYLR</sequence>
<dbReference type="Gene3D" id="2.60.40.1740">
    <property type="entry name" value="hypothetical protein (bacova_03559)"/>
    <property type="match status" value="1"/>
</dbReference>
<dbReference type="Pfam" id="PF08522">
    <property type="entry name" value="BT_3987-like_N"/>
    <property type="match status" value="1"/>
</dbReference>
<name>A0ABT5HBY4_9BACE</name>
<gene>
    <name evidence="2" type="ORF">PQG98_17395</name>
</gene>
<organism evidence="2 3">
    <name type="scientific">Bacteroides zhangwenhongii</name>
    <dbReference type="NCBI Taxonomy" id="2650157"/>
    <lineage>
        <taxon>Bacteria</taxon>
        <taxon>Pseudomonadati</taxon>
        <taxon>Bacteroidota</taxon>
        <taxon>Bacteroidia</taxon>
        <taxon>Bacteroidales</taxon>
        <taxon>Bacteroidaceae</taxon>
        <taxon>Bacteroides</taxon>
    </lineage>
</organism>
<dbReference type="EMBL" id="JAQPYS010000089">
    <property type="protein sequence ID" value="MDC7138102.1"/>
    <property type="molecule type" value="Genomic_DNA"/>
</dbReference>
<proteinExistence type="predicted"/>
<dbReference type="InterPro" id="IPR017853">
    <property type="entry name" value="GH"/>
</dbReference>
<feature type="domain" description="BT-3987-like N-terminal" evidence="1">
    <location>
        <begin position="67"/>
        <end position="149"/>
    </location>
</feature>
<comment type="caution">
    <text evidence="2">The sequence shown here is derived from an EMBL/GenBank/DDBJ whole genome shotgun (WGS) entry which is preliminary data.</text>
</comment>
<dbReference type="Proteomes" id="UP001215398">
    <property type="component" value="Unassembled WGS sequence"/>
</dbReference>
<evidence type="ECO:0000313" key="3">
    <source>
        <dbReference type="Proteomes" id="UP001215398"/>
    </source>
</evidence>
<dbReference type="InterPro" id="IPR013728">
    <property type="entry name" value="BT_3987-like_N"/>
</dbReference>
<dbReference type="RefSeq" id="WP_272721116.1">
    <property type="nucleotide sequence ID" value="NZ_JAQPYS010000089.1"/>
</dbReference>
<evidence type="ECO:0000313" key="2">
    <source>
        <dbReference type="EMBL" id="MDC7138102.1"/>
    </source>
</evidence>
<dbReference type="SUPFAM" id="SSF51445">
    <property type="entry name" value="(Trans)glycosidases"/>
    <property type="match status" value="1"/>
</dbReference>
<dbReference type="PROSITE" id="PS51257">
    <property type="entry name" value="PROKAR_LIPOPROTEIN"/>
    <property type="match status" value="1"/>
</dbReference>
<evidence type="ECO:0000259" key="1">
    <source>
        <dbReference type="Pfam" id="PF08522"/>
    </source>
</evidence>